<name>W2VRK2_PHYNI</name>
<keyword evidence="1" id="KW-0479">Metal-binding</keyword>
<keyword evidence="1" id="KW-0862">Zinc</keyword>
<dbReference type="GO" id="GO:0008270">
    <property type="term" value="F:zinc ion binding"/>
    <property type="evidence" value="ECO:0007669"/>
    <property type="project" value="UniProtKB-KW"/>
</dbReference>
<dbReference type="InterPro" id="IPR001841">
    <property type="entry name" value="Znf_RING"/>
</dbReference>
<feature type="non-terminal residue" evidence="3">
    <location>
        <position position="1"/>
    </location>
</feature>
<evidence type="ECO:0000259" key="2">
    <source>
        <dbReference type="PROSITE" id="PS50089"/>
    </source>
</evidence>
<evidence type="ECO:0000256" key="1">
    <source>
        <dbReference type="PROSITE-ProRule" id="PRU00175"/>
    </source>
</evidence>
<evidence type="ECO:0000313" key="3">
    <source>
        <dbReference type="EMBL" id="ETP00846.1"/>
    </source>
</evidence>
<comment type="caution">
    <text evidence="3">The sequence shown here is derived from an EMBL/GenBank/DDBJ whole genome shotgun (WGS) entry which is preliminary data.</text>
</comment>
<feature type="non-terminal residue" evidence="3">
    <location>
        <position position="105"/>
    </location>
</feature>
<dbReference type="AlphaFoldDB" id="W2VRK2"/>
<reference evidence="3 4" key="1">
    <citation type="submission" date="2013-11" db="EMBL/GenBank/DDBJ databases">
        <title>The Genome Sequence of Phytophthora parasitica CJ01A1.</title>
        <authorList>
            <consortium name="The Broad Institute Genomics Platform"/>
            <person name="Russ C."/>
            <person name="Tyler B."/>
            <person name="Panabieres F."/>
            <person name="Shan W."/>
            <person name="Tripathy S."/>
            <person name="Grunwald N."/>
            <person name="Machado M."/>
            <person name="Johnson C.S."/>
            <person name="Walker B."/>
            <person name="Young S.K."/>
            <person name="Zeng Q."/>
            <person name="Gargeya S."/>
            <person name="Fitzgerald M."/>
            <person name="Haas B."/>
            <person name="Abouelleil A."/>
            <person name="Allen A.W."/>
            <person name="Alvarado L."/>
            <person name="Arachchi H.M."/>
            <person name="Berlin A.M."/>
            <person name="Chapman S.B."/>
            <person name="Gainer-Dewar J."/>
            <person name="Goldberg J."/>
            <person name="Griggs A."/>
            <person name="Gujja S."/>
            <person name="Hansen M."/>
            <person name="Howarth C."/>
            <person name="Imamovic A."/>
            <person name="Ireland A."/>
            <person name="Larimer J."/>
            <person name="McCowan C."/>
            <person name="Murphy C."/>
            <person name="Pearson M."/>
            <person name="Poon T.W."/>
            <person name="Priest M."/>
            <person name="Roberts A."/>
            <person name="Saif S."/>
            <person name="Shea T."/>
            <person name="Sisk P."/>
            <person name="Sykes S."/>
            <person name="Wortman J."/>
            <person name="Nusbaum C."/>
            <person name="Birren B."/>
        </authorList>
    </citation>
    <scope>NUCLEOTIDE SEQUENCE [LARGE SCALE GENOMIC DNA]</scope>
    <source>
        <strain evidence="3 4">CJ01A1</strain>
    </source>
</reference>
<dbReference type="SMART" id="SM00184">
    <property type="entry name" value="RING"/>
    <property type="match status" value="1"/>
</dbReference>
<keyword evidence="1" id="KW-0863">Zinc-finger</keyword>
<feature type="domain" description="RING-type" evidence="2">
    <location>
        <begin position="54"/>
        <end position="101"/>
    </location>
</feature>
<dbReference type="Gene3D" id="3.30.40.10">
    <property type="entry name" value="Zinc/RING finger domain, C3HC4 (zinc finger)"/>
    <property type="match status" value="1"/>
</dbReference>
<protein>
    <recommendedName>
        <fullName evidence="2">RING-type domain-containing protein</fullName>
    </recommendedName>
</protein>
<dbReference type="OrthoDB" id="2343366at2759"/>
<proteinExistence type="predicted"/>
<dbReference type="SUPFAM" id="SSF57850">
    <property type="entry name" value="RING/U-box"/>
    <property type="match status" value="1"/>
</dbReference>
<evidence type="ECO:0000313" key="4">
    <source>
        <dbReference type="Proteomes" id="UP000018958"/>
    </source>
</evidence>
<dbReference type="Proteomes" id="UP000018958">
    <property type="component" value="Unassembled WGS sequence"/>
</dbReference>
<dbReference type="EMBL" id="ANIX01004341">
    <property type="protein sequence ID" value="ETP00846.1"/>
    <property type="molecule type" value="Genomic_DNA"/>
</dbReference>
<dbReference type="InterPro" id="IPR013083">
    <property type="entry name" value="Znf_RING/FYVE/PHD"/>
</dbReference>
<gene>
    <name evidence="3" type="ORF">F441_21817</name>
</gene>
<sequence>INLNVLERVAEKLGGTYHHVLTGNELKATFFSISASLSTRAGLALAKPDHERNCVICGQDLASGETVKLDGCSHELHKACLDVLVRNAEQDGEPARCPSCRREIS</sequence>
<organism evidence="3 4">
    <name type="scientific">Phytophthora nicotianae CJ01A1</name>
    <dbReference type="NCBI Taxonomy" id="1317063"/>
    <lineage>
        <taxon>Eukaryota</taxon>
        <taxon>Sar</taxon>
        <taxon>Stramenopiles</taxon>
        <taxon>Oomycota</taxon>
        <taxon>Peronosporomycetes</taxon>
        <taxon>Peronosporales</taxon>
        <taxon>Peronosporaceae</taxon>
        <taxon>Phytophthora</taxon>
    </lineage>
</organism>
<accession>W2VRK2</accession>
<dbReference type="PROSITE" id="PS50089">
    <property type="entry name" value="ZF_RING_2"/>
    <property type="match status" value="1"/>
</dbReference>
<dbReference type="Pfam" id="PF13639">
    <property type="entry name" value="zf-RING_2"/>
    <property type="match status" value="1"/>
</dbReference>